<keyword evidence="5" id="KW-1185">Reference proteome</keyword>
<organism evidence="4 5">
    <name type="scientific">Teredinibacter turnerae (strain ATCC 39867 / T7901)</name>
    <dbReference type="NCBI Taxonomy" id="377629"/>
    <lineage>
        <taxon>Bacteria</taxon>
        <taxon>Pseudomonadati</taxon>
        <taxon>Pseudomonadota</taxon>
        <taxon>Gammaproteobacteria</taxon>
        <taxon>Cellvibrionales</taxon>
        <taxon>Cellvibrionaceae</taxon>
        <taxon>Teredinibacter</taxon>
    </lineage>
</organism>
<dbReference type="Pfam" id="PF25973">
    <property type="entry name" value="BSH_CzcB"/>
    <property type="match status" value="1"/>
</dbReference>
<dbReference type="GO" id="GO:1990281">
    <property type="term" value="C:efflux pump complex"/>
    <property type="evidence" value="ECO:0007669"/>
    <property type="project" value="TreeGrafter"/>
</dbReference>
<dbReference type="InterPro" id="IPR058647">
    <property type="entry name" value="BSH_CzcB-like"/>
</dbReference>
<dbReference type="NCBIfam" id="TIGR01730">
    <property type="entry name" value="RND_mfp"/>
    <property type="match status" value="1"/>
</dbReference>
<sequence length="388" mass="42644">MERANSFQLVAQLQCHRAVQFACFLFVSSILSMAITVSAYAQGKAADGGGLYQVQTVSIERTHCQNSFIAYGQVYPHQTSLLNPRVSGLVETLGEAFEAGRRVTRGQILVSLEKTDFEFRLAEALRQLADAQLMLAEQQALSERAIAEWKVGNQGSPPSLAARKPQITLAKAQVDAAEYAVAVARRDLAATDVKAPFDGWVVSRSASVGNMVSPQSSLAELIPAKKVIVRMMLSPEQVEKIKQFGGPEHAEIELFNDITNTSPYFRFSGLDLNAMADAETRQLAASAVLDLAPEYEGEVYPGAFFKARIYTQQQGDYFSVPREAFNEAGNIFIVEEKKVREMQVATVFNSLGNRVVDIPGEKSVHLVVSKLDRIWHGMPVTEKVASHE</sequence>
<keyword evidence="2" id="KW-1133">Transmembrane helix</keyword>
<proteinExistence type="inferred from homology"/>
<reference evidence="4 5" key="1">
    <citation type="journal article" date="2009" name="PLoS ONE">
        <title>The complete genome of Teredinibacter turnerae T7901: an intracellular endosymbiont of marine wood-boring bivalves (shipworms).</title>
        <authorList>
            <person name="Yang J.C."/>
            <person name="Madupu R."/>
            <person name="Durkin A.S."/>
            <person name="Ekborg N.A."/>
            <person name="Pedamallu C.S."/>
            <person name="Hostetler J.B."/>
            <person name="Radune D."/>
            <person name="Toms B.S."/>
            <person name="Henrissat B."/>
            <person name="Coutinho P.M."/>
            <person name="Schwarz S."/>
            <person name="Field L."/>
            <person name="Trindade-Silva A.E."/>
            <person name="Soares C.A.G."/>
            <person name="Elshahawi S."/>
            <person name="Hanora A."/>
            <person name="Schmidt E.W."/>
            <person name="Haygood M.G."/>
            <person name="Posfai J."/>
            <person name="Benner J."/>
            <person name="Madinger C."/>
            <person name="Nove J."/>
            <person name="Anton B."/>
            <person name="Chaudhary K."/>
            <person name="Foster J."/>
            <person name="Holman A."/>
            <person name="Kumar S."/>
            <person name="Lessard P.A."/>
            <person name="Luyten Y.A."/>
            <person name="Slatko B."/>
            <person name="Wood N."/>
            <person name="Wu B."/>
            <person name="Teplitski M."/>
            <person name="Mougous J.D."/>
            <person name="Ward N."/>
            <person name="Eisen J.A."/>
            <person name="Badger J.H."/>
            <person name="Distel D.L."/>
        </authorList>
    </citation>
    <scope>NUCLEOTIDE SEQUENCE [LARGE SCALE GENOMIC DNA]</scope>
    <source>
        <strain evidence="5">ATCC 39867 / T7901</strain>
    </source>
</reference>
<feature type="domain" description="CzcB-like barrel-sandwich hybrid" evidence="3">
    <location>
        <begin position="81"/>
        <end position="218"/>
    </location>
</feature>
<dbReference type="EMBL" id="CP001614">
    <property type="protein sequence ID" value="ACR13402.1"/>
    <property type="molecule type" value="Genomic_DNA"/>
</dbReference>
<name>C5BIY9_TERTT</name>
<dbReference type="SUPFAM" id="SSF111369">
    <property type="entry name" value="HlyD-like secretion proteins"/>
    <property type="match status" value="1"/>
</dbReference>
<dbReference type="STRING" id="377629.TERTU_4389"/>
<evidence type="ECO:0000313" key="5">
    <source>
        <dbReference type="Proteomes" id="UP000009080"/>
    </source>
</evidence>
<dbReference type="HOGENOM" id="CLU_711578_0_0_6"/>
<gene>
    <name evidence="4" type="ordered locus">TERTU_4389</name>
</gene>
<evidence type="ECO:0000256" key="2">
    <source>
        <dbReference type="SAM" id="Phobius"/>
    </source>
</evidence>
<feature type="transmembrane region" description="Helical" evidence="2">
    <location>
        <begin position="21"/>
        <end position="41"/>
    </location>
</feature>
<dbReference type="RefSeq" id="WP_015819516.1">
    <property type="nucleotide sequence ID" value="NC_012997.1"/>
</dbReference>
<dbReference type="GO" id="GO:0015562">
    <property type="term" value="F:efflux transmembrane transporter activity"/>
    <property type="evidence" value="ECO:0007669"/>
    <property type="project" value="TreeGrafter"/>
</dbReference>
<protein>
    <submittedName>
        <fullName evidence="4">Membrane-fusion protein</fullName>
    </submittedName>
</protein>
<dbReference type="eggNOG" id="COG0845">
    <property type="taxonomic scope" value="Bacteria"/>
</dbReference>
<dbReference type="KEGG" id="ttu:TERTU_4389"/>
<evidence type="ECO:0000313" key="4">
    <source>
        <dbReference type="EMBL" id="ACR13402.1"/>
    </source>
</evidence>
<evidence type="ECO:0000259" key="3">
    <source>
        <dbReference type="Pfam" id="PF25973"/>
    </source>
</evidence>
<dbReference type="Gene3D" id="2.40.50.100">
    <property type="match status" value="1"/>
</dbReference>
<accession>C5BIY9</accession>
<dbReference type="Gene3D" id="1.10.287.470">
    <property type="entry name" value="Helix hairpin bin"/>
    <property type="match status" value="1"/>
</dbReference>
<dbReference type="Gene3D" id="2.40.30.170">
    <property type="match status" value="1"/>
</dbReference>
<comment type="similarity">
    <text evidence="1">Belongs to the membrane fusion protein (MFP) (TC 8.A.1) family.</text>
</comment>
<dbReference type="Proteomes" id="UP000009080">
    <property type="component" value="Chromosome"/>
</dbReference>
<dbReference type="InterPro" id="IPR006143">
    <property type="entry name" value="RND_pump_MFP"/>
</dbReference>
<keyword evidence="2" id="KW-0472">Membrane</keyword>
<evidence type="ECO:0000256" key="1">
    <source>
        <dbReference type="ARBA" id="ARBA00009477"/>
    </source>
</evidence>
<keyword evidence="2" id="KW-0812">Transmembrane</keyword>
<dbReference type="AlphaFoldDB" id="C5BIY9"/>
<dbReference type="PANTHER" id="PTHR30469">
    <property type="entry name" value="MULTIDRUG RESISTANCE PROTEIN MDTA"/>
    <property type="match status" value="1"/>
</dbReference>